<accession>A0A840TUA0</accession>
<dbReference type="CDD" id="cd00761">
    <property type="entry name" value="Glyco_tranf_GTA_type"/>
    <property type="match status" value="1"/>
</dbReference>
<dbReference type="SUPFAM" id="SSF53448">
    <property type="entry name" value="Nucleotide-diphospho-sugar transferases"/>
    <property type="match status" value="1"/>
</dbReference>
<organism evidence="2 3">
    <name type="scientific">Rhabdobacter roseus</name>
    <dbReference type="NCBI Taxonomy" id="1655419"/>
    <lineage>
        <taxon>Bacteria</taxon>
        <taxon>Pseudomonadati</taxon>
        <taxon>Bacteroidota</taxon>
        <taxon>Cytophagia</taxon>
        <taxon>Cytophagales</taxon>
        <taxon>Cytophagaceae</taxon>
        <taxon>Rhabdobacter</taxon>
    </lineage>
</organism>
<keyword evidence="3" id="KW-1185">Reference proteome</keyword>
<protein>
    <recommendedName>
        <fullName evidence="1">Glycosyltransferase 2-like domain-containing protein</fullName>
    </recommendedName>
</protein>
<sequence>MIFIKNILNKYCFYKRLNNDLANEYIWSNVDNIINNNNNSKKAAVITPTIGKLSLITAIESVCQQSYSDTTHFIIVDGMEFREKVYTAISKCKFNKYELVVLPHNTGNGGMNGHRIYAAFPFLINSEYIFFLDEDNWFDPNHISSLIDAIEYNKLEWAYSMRKICTEQGEFIANDNCESLGDYRPYSRLPKLVDTNCYGFKRSTLVKSAHYWYHPLRADRYFFSHLKKASPRYKSTDKYTVNYRLTDGRPPTPHYFLQGNQFMLDKYNNQLPWARYNEGGA</sequence>
<dbReference type="InterPro" id="IPR029044">
    <property type="entry name" value="Nucleotide-diphossugar_trans"/>
</dbReference>
<evidence type="ECO:0000259" key="1">
    <source>
        <dbReference type="Pfam" id="PF00535"/>
    </source>
</evidence>
<gene>
    <name evidence="2" type="ORF">HNQ92_004646</name>
</gene>
<dbReference type="Gene3D" id="3.90.550.10">
    <property type="entry name" value="Spore Coat Polysaccharide Biosynthesis Protein SpsA, Chain A"/>
    <property type="match status" value="1"/>
</dbReference>
<dbReference type="AlphaFoldDB" id="A0A840TUA0"/>
<dbReference type="RefSeq" id="WP_184177668.1">
    <property type="nucleotide sequence ID" value="NZ_JACHGF010000010.1"/>
</dbReference>
<dbReference type="EMBL" id="JACHGF010000010">
    <property type="protein sequence ID" value="MBB5286485.1"/>
    <property type="molecule type" value="Genomic_DNA"/>
</dbReference>
<dbReference type="Pfam" id="PF00535">
    <property type="entry name" value="Glycos_transf_2"/>
    <property type="match status" value="1"/>
</dbReference>
<dbReference type="InterPro" id="IPR001173">
    <property type="entry name" value="Glyco_trans_2-like"/>
</dbReference>
<reference evidence="2 3" key="1">
    <citation type="submission" date="2020-08" db="EMBL/GenBank/DDBJ databases">
        <title>Genomic Encyclopedia of Type Strains, Phase IV (KMG-IV): sequencing the most valuable type-strain genomes for metagenomic binning, comparative biology and taxonomic classification.</title>
        <authorList>
            <person name="Goeker M."/>
        </authorList>
    </citation>
    <scope>NUCLEOTIDE SEQUENCE [LARGE SCALE GENOMIC DNA]</scope>
    <source>
        <strain evidence="2 3">DSM 105074</strain>
    </source>
</reference>
<name>A0A840TUA0_9BACT</name>
<comment type="caution">
    <text evidence="2">The sequence shown here is derived from an EMBL/GenBank/DDBJ whole genome shotgun (WGS) entry which is preliminary data.</text>
</comment>
<feature type="domain" description="Glycosyltransferase 2-like" evidence="1">
    <location>
        <begin position="46"/>
        <end position="172"/>
    </location>
</feature>
<proteinExistence type="predicted"/>
<dbReference type="Proteomes" id="UP000557307">
    <property type="component" value="Unassembled WGS sequence"/>
</dbReference>
<evidence type="ECO:0000313" key="3">
    <source>
        <dbReference type="Proteomes" id="UP000557307"/>
    </source>
</evidence>
<evidence type="ECO:0000313" key="2">
    <source>
        <dbReference type="EMBL" id="MBB5286485.1"/>
    </source>
</evidence>